<name>A0A0U2M9T6_9MAXI</name>
<dbReference type="GO" id="GO:0005852">
    <property type="term" value="C:eukaryotic translation initiation factor 3 complex"/>
    <property type="evidence" value="ECO:0007669"/>
    <property type="project" value="UniProtKB-UniRule"/>
</dbReference>
<dbReference type="GO" id="GO:0033290">
    <property type="term" value="C:eukaryotic 48S preinitiation complex"/>
    <property type="evidence" value="ECO:0007669"/>
    <property type="project" value="UniProtKB-UniRule"/>
</dbReference>
<comment type="function">
    <text evidence="5">RNA-binding component of the eukaryotic translation initiation factor 3 (eIF-3) complex, which is involved in protein synthesis of a specialized repertoire of mRNAs and, together with other initiation factors, stimulates binding of mRNA and methionyl-tRNAi to the 40S ribosome. The eIF-3 complex specifically targets and initiates translation of a subset of mRNAs involved in cell proliferation. This subunit can bind 18S rRNA.</text>
</comment>
<keyword evidence="1 5" id="KW-0963">Cytoplasm</keyword>
<keyword evidence="2 5" id="KW-0396">Initiation factor</keyword>
<dbReference type="Pfam" id="PF12353">
    <property type="entry name" value="eIF3g"/>
    <property type="match status" value="1"/>
</dbReference>
<keyword evidence="3 6" id="KW-0694">RNA-binding</keyword>
<dbReference type="SMART" id="SM00360">
    <property type="entry name" value="RRM"/>
    <property type="match status" value="1"/>
</dbReference>
<reference evidence="9" key="1">
    <citation type="journal article" date="2015" name="Sci. Rep.">
        <title>Spliced leader RNA trans-splicing discovered in copepods.</title>
        <authorList>
            <person name="Yang F."/>
            <person name="Xu D."/>
            <person name="Zhuang Y."/>
            <person name="Yi X."/>
            <person name="Huang Y."/>
            <person name="Chen H."/>
            <person name="Lin S."/>
            <person name="Campbell D.A."/>
            <person name="Sturm N.R."/>
            <person name="Liu G."/>
            <person name="Zhang H."/>
        </authorList>
    </citation>
    <scope>NUCLEOTIDE SEQUENCE</scope>
</reference>
<dbReference type="CDD" id="cd12933">
    <property type="entry name" value="eIF3G"/>
    <property type="match status" value="1"/>
</dbReference>
<comment type="subunit">
    <text evidence="5">Component of the eukaryotic translation initiation factor 3 (eIF-3) complex.</text>
</comment>
<dbReference type="Pfam" id="PF00076">
    <property type="entry name" value="RRM_1"/>
    <property type="match status" value="1"/>
</dbReference>
<dbReference type="PROSITE" id="PS50102">
    <property type="entry name" value="RRM"/>
    <property type="match status" value="1"/>
</dbReference>
<proteinExistence type="evidence at transcript level"/>
<sequence>MTMPEPIPSSWADEIEDSDTTALPPPSEKIKGDIKTVTEYKFNDQEKKVKIVRTYKIEKKMVPKVIAERKTWPKFGLSRSDKPGPNPSTTVVAEEIFMQFVANKEEAEKEQEQSALDRLKATNKGVVKCRICKEDHWTTQCPYKDTLGPIRDTLSEVGRGIDEGAGVGGGPGGPSSIAAVGGGATTGKYVPPSKRGGDTGRPGQGDSMDRKGRGDETAAIRVSNLSENVSDEDLKELCQNFGRIARIFLAKDKNTGKCKGFAFVNFHQKEDAAKAISTLNGYGYDHLILSVEWAKPSTDR</sequence>
<evidence type="ECO:0000313" key="9">
    <source>
        <dbReference type="EMBL" id="ALS04679.1"/>
    </source>
</evidence>
<dbReference type="Gene3D" id="3.30.70.330">
    <property type="match status" value="1"/>
</dbReference>
<dbReference type="CDD" id="cd12408">
    <property type="entry name" value="RRM_eIF3G_like"/>
    <property type="match status" value="1"/>
</dbReference>
<accession>A0A0U2M9T6</accession>
<evidence type="ECO:0000256" key="2">
    <source>
        <dbReference type="ARBA" id="ARBA00022540"/>
    </source>
</evidence>
<dbReference type="GO" id="GO:0003723">
    <property type="term" value="F:RNA binding"/>
    <property type="evidence" value="ECO:0007669"/>
    <property type="project" value="UniProtKB-UniRule"/>
</dbReference>
<comment type="similarity">
    <text evidence="5">Belongs to the eIF-3 subunit G family.</text>
</comment>
<evidence type="ECO:0000256" key="6">
    <source>
        <dbReference type="PROSITE-ProRule" id="PRU00176"/>
    </source>
</evidence>
<evidence type="ECO:0000259" key="8">
    <source>
        <dbReference type="PROSITE" id="PS50102"/>
    </source>
</evidence>
<dbReference type="GO" id="GO:0001732">
    <property type="term" value="P:formation of cytoplasmic translation initiation complex"/>
    <property type="evidence" value="ECO:0007669"/>
    <property type="project" value="UniProtKB-UniRule"/>
</dbReference>
<organism evidence="9">
    <name type="scientific">Pseudodiaptomus poplesia</name>
    <dbReference type="NCBI Taxonomy" id="213370"/>
    <lineage>
        <taxon>Eukaryota</taxon>
        <taxon>Metazoa</taxon>
        <taxon>Ecdysozoa</taxon>
        <taxon>Arthropoda</taxon>
        <taxon>Crustacea</taxon>
        <taxon>Multicrustacea</taxon>
        <taxon>Hexanauplia</taxon>
        <taxon>Copepoda</taxon>
        <taxon>Calanoida</taxon>
        <taxon>Pseudodiaptomidae</taxon>
        <taxon>Pseudodiaptomus</taxon>
    </lineage>
</organism>
<keyword evidence="4 5" id="KW-0648">Protein biosynthesis</keyword>
<dbReference type="AlphaFoldDB" id="A0A0U2M9T6"/>
<evidence type="ECO:0000256" key="5">
    <source>
        <dbReference type="HAMAP-Rule" id="MF_03006"/>
    </source>
</evidence>
<feature type="domain" description="RRM" evidence="8">
    <location>
        <begin position="218"/>
        <end position="296"/>
    </location>
</feature>
<dbReference type="InterPro" id="IPR035979">
    <property type="entry name" value="RBD_domain_sf"/>
</dbReference>
<dbReference type="PIRSF" id="PIRSF037949">
    <property type="entry name" value="Transl_init_eIF-3_RNA-bind"/>
    <property type="match status" value="1"/>
</dbReference>
<dbReference type="GO" id="GO:0003743">
    <property type="term" value="F:translation initiation factor activity"/>
    <property type="evidence" value="ECO:0007669"/>
    <property type="project" value="UniProtKB-UniRule"/>
</dbReference>
<dbReference type="GO" id="GO:0016282">
    <property type="term" value="C:eukaryotic 43S preinitiation complex"/>
    <property type="evidence" value="ECO:0007669"/>
    <property type="project" value="UniProtKB-UniRule"/>
</dbReference>
<dbReference type="EMBL" id="KT754845">
    <property type="protein sequence ID" value="ALS04679.1"/>
    <property type="molecule type" value="mRNA"/>
</dbReference>
<comment type="subcellular location">
    <subcellularLocation>
        <location evidence="5">Cytoplasm</location>
    </subcellularLocation>
</comment>
<dbReference type="PANTHER" id="PTHR10352">
    <property type="entry name" value="EUKARYOTIC TRANSLATION INITIATION FACTOR 3 SUBUNIT G"/>
    <property type="match status" value="1"/>
</dbReference>
<evidence type="ECO:0000256" key="3">
    <source>
        <dbReference type="ARBA" id="ARBA00022884"/>
    </source>
</evidence>
<evidence type="ECO:0000256" key="4">
    <source>
        <dbReference type="ARBA" id="ARBA00022917"/>
    </source>
</evidence>
<evidence type="ECO:0000256" key="7">
    <source>
        <dbReference type="SAM" id="MobiDB-lite"/>
    </source>
</evidence>
<evidence type="ECO:0000256" key="1">
    <source>
        <dbReference type="ARBA" id="ARBA00022490"/>
    </source>
</evidence>
<feature type="region of interest" description="Disordered" evidence="7">
    <location>
        <begin position="183"/>
        <end position="215"/>
    </location>
</feature>
<dbReference type="HAMAP" id="MF_03006">
    <property type="entry name" value="eIF3g"/>
    <property type="match status" value="1"/>
</dbReference>
<dbReference type="InterPro" id="IPR012677">
    <property type="entry name" value="Nucleotide-bd_a/b_plait_sf"/>
</dbReference>
<feature type="region of interest" description="Disordered" evidence="7">
    <location>
        <begin position="1"/>
        <end position="30"/>
    </location>
</feature>
<protein>
    <recommendedName>
        <fullName evidence="5">Eukaryotic translation initiation factor 3 subunit G</fullName>
        <shortName evidence="5">eIF3g</shortName>
    </recommendedName>
    <alternativeName>
        <fullName evidence="5">Eukaryotic translation initiation factor 3 RNA-binding subunit</fullName>
        <shortName evidence="5">eIF-3 RNA-binding subunit</shortName>
    </alternativeName>
    <alternativeName>
        <fullName evidence="5">Eukaryotic translation initiation factor 3 subunit 4</fullName>
    </alternativeName>
</protein>
<dbReference type="InterPro" id="IPR000504">
    <property type="entry name" value="RRM_dom"/>
</dbReference>
<dbReference type="InterPro" id="IPR024675">
    <property type="entry name" value="eIF3g_N"/>
</dbReference>
<dbReference type="InterPro" id="IPR034240">
    <property type="entry name" value="eIF3G_RRM"/>
</dbReference>
<dbReference type="InterPro" id="IPR017334">
    <property type="entry name" value="eIF3_g"/>
</dbReference>
<dbReference type="SUPFAM" id="SSF54928">
    <property type="entry name" value="RNA-binding domain, RBD"/>
    <property type="match status" value="1"/>
</dbReference>